<dbReference type="SUPFAM" id="SSF90257">
    <property type="entry name" value="Myosin rod fragments"/>
    <property type="match status" value="1"/>
</dbReference>
<dbReference type="GO" id="GO:0051015">
    <property type="term" value="F:actin filament binding"/>
    <property type="evidence" value="ECO:0007669"/>
    <property type="project" value="TreeGrafter"/>
</dbReference>
<dbReference type="AlphaFoldDB" id="A0A310SAI4"/>
<evidence type="ECO:0000256" key="8">
    <source>
        <dbReference type="ARBA" id="ARBA00023179"/>
    </source>
</evidence>
<keyword evidence="7" id="KW-0505">Motor protein</keyword>
<evidence type="ECO:0000256" key="7">
    <source>
        <dbReference type="ARBA" id="ARBA00023175"/>
    </source>
</evidence>
<dbReference type="PANTHER" id="PTHR45615">
    <property type="entry name" value="MYOSIN HEAVY CHAIN, NON-MUSCLE"/>
    <property type="match status" value="1"/>
</dbReference>
<dbReference type="Proteomes" id="UP000250275">
    <property type="component" value="Unassembled WGS sequence"/>
</dbReference>
<feature type="coiled-coil region" evidence="9">
    <location>
        <begin position="248"/>
        <end position="275"/>
    </location>
</feature>
<gene>
    <name evidence="11" type="ORF">WN48_04106</name>
</gene>
<dbReference type="Gene3D" id="1.20.5.1160">
    <property type="entry name" value="Vasodilator-stimulated phosphoprotein"/>
    <property type="match status" value="1"/>
</dbReference>
<evidence type="ECO:0000256" key="5">
    <source>
        <dbReference type="ARBA" id="ARBA00023054"/>
    </source>
</evidence>
<dbReference type="Gene3D" id="1.20.5.340">
    <property type="match status" value="2"/>
</dbReference>
<dbReference type="GO" id="GO:0030016">
    <property type="term" value="C:myofibril"/>
    <property type="evidence" value="ECO:0007669"/>
    <property type="project" value="UniProtKB-SubCell"/>
</dbReference>
<evidence type="ECO:0000259" key="10">
    <source>
        <dbReference type="Pfam" id="PF01576"/>
    </source>
</evidence>
<dbReference type="GO" id="GO:0030239">
    <property type="term" value="P:myofibril assembly"/>
    <property type="evidence" value="ECO:0007669"/>
    <property type="project" value="UniProtKB-ARBA"/>
</dbReference>
<evidence type="ECO:0000256" key="3">
    <source>
        <dbReference type="ARBA" id="ARBA00022433"/>
    </source>
</evidence>
<feature type="domain" description="Myosin tail" evidence="10">
    <location>
        <begin position="35"/>
        <end position="143"/>
    </location>
</feature>
<keyword evidence="3" id="KW-0787">Thick filament</keyword>
<dbReference type="FunFam" id="1.20.5.340:FF:000035">
    <property type="entry name" value="Paramyosin, long form"/>
    <property type="match status" value="1"/>
</dbReference>
<evidence type="ECO:0000256" key="4">
    <source>
        <dbReference type="ARBA" id="ARBA00022490"/>
    </source>
</evidence>
<evidence type="ECO:0000256" key="1">
    <source>
        <dbReference type="ARBA" id="ARBA00004657"/>
    </source>
</evidence>
<dbReference type="GO" id="GO:0016460">
    <property type="term" value="C:myosin II complex"/>
    <property type="evidence" value="ECO:0007669"/>
    <property type="project" value="TreeGrafter"/>
</dbReference>
<protein>
    <submittedName>
        <fullName evidence="11">Paramyosin</fullName>
    </submittedName>
</protein>
<dbReference type="PANTHER" id="PTHR45615:SF27">
    <property type="entry name" value="MYOSIN HEAVY CHAIN, MUSCLE"/>
    <property type="match status" value="1"/>
</dbReference>
<keyword evidence="5 9" id="KW-0175">Coiled coil</keyword>
<evidence type="ECO:0000313" key="12">
    <source>
        <dbReference type="Proteomes" id="UP000250275"/>
    </source>
</evidence>
<dbReference type="InterPro" id="IPR002928">
    <property type="entry name" value="Myosin_tail"/>
</dbReference>
<name>A0A310SAI4_9HYME</name>
<feature type="coiled-coil region" evidence="9">
    <location>
        <begin position="34"/>
        <end position="75"/>
    </location>
</feature>
<keyword evidence="12" id="KW-1185">Reference proteome</keyword>
<keyword evidence="8" id="KW-0514">Muscle protein</keyword>
<keyword evidence="6" id="KW-0518">Myosin</keyword>
<evidence type="ECO:0000256" key="6">
    <source>
        <dbReference type="ARBA" id="ARBA00023123"/>
    </source>
</evidence>
<organism evidence="11 12">
    <name type="scientific">Eufriesea mexicana</name>
    <dbReference type="NCBI Taxonomy" id="516756"/>
    <lineage>
        <taxon>Eukaryota</taxon>
        <taxon>Metazoa</taxon>
        <taxon>Ecdysozoa</taxon>
        <taxon>Arthropoda</taxon>
        <taxon>Hexapoda</taxon>
        <taxon>Insecta</taxon>
        <taxon>Pterygota</taxon>
        <taxon>Neoptera</taxon>
        <taxon>Endopterygota</taxon>
        <taxon>Hymenoptera</taxon>
        <taxon>Apocrita</taxon>
        <taxon>Aculeata</taxon>
        <taxon>Apoidea</taxon>
        <taxon>Anthophila</taxon>
        <taxon>Apidae</taxon>
        <taxon>Eufriesea</taxon>
    </lineage>
</organism>
<dbReference type="GO" id="GO:0000146">
    <property type="term" value="F:microfilament motor activity"/>
    <property type="evidence" value="ECO:0007669"/>
    <property type="project" value="TreeGrafter"/>
</dbReference>
<feature type="domain" description="Myosin tail" evidence="10">
    <location>
        <begin position="215"/>
        <end position="583"/>
    </location>
</feature>
<evidence type="ECO:0000313" key="11">
    <source>
        <dbReference type="EMBL" id="OAD55984.1"/>
    </source>
</evidence>
<comment type="similarity">
    <text evidence="2">Belongs to the paramyosin family.</text>
</comment>
<reference evidence="11 12" key="1">
    <citation type="submission" date="2015-07" db="EMBL/GenBank/DDBJ databases">
        <title>The genome of Eufriesea mexicana.</title>
        <authorList>
            <person name="Pan H."/>
            <person name="Kapheim K."/>
        </authorList>
    </citation>
    <scope>NUCLEOTIDE SEQUENCE [LARGE SCALE GENOMIC DNA]</scope>
    <source>
        <strain evidence="11">0111107269</strain>
        <tissue evidence="11">Whole body</tissue>
    </source>
</reference>
<dbReference type="EMBL" id="KQ762322">
    <property type="protein sequence ID" value="OAD55984.1"/>
    <property type="molecule type" value="Genomic_DNA"/>
</dbReference>
<dbReference type="OrthoDB" id="2018427at2759"/>
<sequence length="586" mass="68261">MSSAVAKASKYTYRSTGGGTADVSIEYSADLSALTRLEDKIRLLQDDLESERELRQRIERERADLSVQVIQLSERLEEAEGGAESQFEINKKRDTELAKLRKLLEDVHLESEETAHLLRKKHQEVVVDFQDQIDQLSKARASRARSTLFDAVILQDVVLGHCLERKVPAAVSVGTVVSRMTIDDSASWNFVRFLVVRDDLSKMVLWKVEGKEVGRADKEKSKFQQEVYELLAQLDNVSKEKLMSIKTVEKLEVHVAELNVKIEELNRTIIDITNHKTRISQENIELTKEVQDLKVSIENVVYLKTQIAGQLEDARRRLEDEERRRSLVEASLHQVESELESVRIQLEEESEARLDIERQLVKANGEVQVWRSKYETEANARAEEVEELRRKYSARIQEQEEQIETLLVKINNLEKQKSRLQSEVEVLIIDLEKANGTARELQKRVEQLEKINIELKARLDESVAMYEQSQRDLRNKQQELQRTNAELDKTRELKDQLARENKKLGDDLNDAKNQLSDMNRRLHELELELRRLENEREELAAAYKEAEAGRKIEEQRAQRLSAELTQLRHDYERRLTEKDEEIEIIR</sequence>
<evidence type="ECO:0000256" key="9">
    <source>
        <dbReference type="SAM" id="Coils"/>
    </source>
</evidence>
<feature type="coiled-coil region" evidence="9">
    <location>
        <begin position="304"/>
        <end position="581"/>
    </location>
</feature>
<comment type="subcellular location">
    <subcellularLocation>
        <location evidence="1">Cytoplasm</location>
        <location evidence="1">Myofibril</location>
    </subcellularLocation>
</comment>
<keyword evidence="4" id="KW-0963">Cytoplasm</keyword>
<evidence type="ECO:0000256" key="2">
    <source>
        <dbReference type="ARBA" id="ARBA00008447"/>
    </source>
</evidence>
<dbReference type="GO" id="GO:0032982">
    <property type="term" value="C:myosin filament"/>
    <property type="evidence" value="ECO:0007669"/>
    <property type="project" value="UniProtKB-KW"/>
</dbReference>
<proteinExistence type="inferred from homology"/>
<accession>A0A310SAI4</accession>
<dbReference type="Pfam" id="PF01576">
    <property type="entry name" value="Myosin_tail_1"/>
    <property type="match status" value="2"/>
</dbReference>